<name>D8PTR1_SCHCM</name>
<evidence type="ECO:0000313" key="3">
    <source>
        <dbReference type="Proteomes" id="UP000007431"/>
    </source>
</evidence>
<dbReference type="PANTHER" id="PTHR11909">
    <property type="entry name" value="CASEIN KINASE-RELATED"/>
    <property type="match status" value="1"/>
</dbReference>
<reference evidence="2 3" key="1">
    <citation type="journal article" date="2010" name="Nat. Biotechnol.">
        <title>Genome sequence of the model mushroom Schizophyllum commune.</title>
        <authorList>
            <person name="Ohm R.A."/>
            <person name="de Jong J.F."/>
            <person name="Lugones L.G."/>
            <person name="Aerts A."/>
            <person name="Kothe E."/>
            <person name="Stajich J.E."/>
            <person name="de Vries R.P."/>
            <person name="Record E."/>
            <person name="Levasseur A."/>
            <person name="Baker S.E."/>
            <person name="Bartholomew K.A."/>
            <person name="Coutinho P.M."/>
            <person name="Erdmann S."/>
            <person name="Fowler T.J."/>
            <person name="Gathman A.C."/>
            <person name="Lombard V."/>
            <person name="Henrissat B."/>
            <person name="Knabe N."/>
            <person name="Kuees U."/>
            <person name="Lilly W.W."/>
            <person name="Lindquist E."/>
            <person name="Lucas S."/>
            <person name="Magnuson J.K."/>
            <person name="Piumi F."/>
            <person name="Raudaskoski M."/>
            <person name="Salamov A."/>
            <person name="Schmutz J."/>
            <person name="Schwarze F.W.M.R."/>
            <person name="vanKuyk P.A."/>
            <person name="Horton J.S."/>
            <person name="Grigoriev I.V."/>
            <person name="Woesten H.A.B."/>
        </authorList>
    </citation>
    <scope>NUCLEOTIDE SEQUENCE [LARGE SCALE GENOMIC DNA]</scope>
    <source>
        <strain evidence="3">H4-8 / FGSC 9210</strain>
    </source>
</reference>
<feature type="non-terminal residue" evidence="2">
    <location>
        <position position="363"/>
    </location>
</feature>
<dbReference type="STRING" id="578458.D8PTR1"/>
<dbReference type="InterPro" id="IPR000719">
    <property type="entry name" value="Prot_kinase_dom"/>
</dbReference>
<dbReference type="OrthoDB" id="5579860at2759"/>
<keyword evidence="3" id="KW-1185">Reference proteome</keyword>
<dbReference type="OMA" id="NCCIGVP"/>
<dbReference type="GeneID" id="9586798"/>
<dbReference type="GO" id="GO:0004672">
    <property type="term" value="F:protein kinase activity"/>
    <property type="evidence" value="ECO:0007669"/>
    <property type="project" value="InterPro"/>
</dbReference>
<evidence type="ECO:0000313" key="2">
    <source>
        <dbReference type="EMBL" id="EFJ01358.1"/>
    </source>
</evidence>
<accession>D8PTR1</accession>
<dbReference type="eggNOG" id="KOG1164">
    <property type="taxonomic scope" value="Eukaryota"/>
</dbReference>
<feature type="domain" description="Protein kinase" evidence="1">
    <location>
        <begin position="3"/>
        <end position="264"/>
    </location>
</feature>
<evidence type="ECO:0000259" key="1">
    <source>
        <dbReference type="PROSITE" id="PS50011"/>
    </source>
</evidence>
<dbReference type="RefSeq" id="XP_003036260.1">
    <property type="nucleotide sequence ID" value="XM_003036214.1"/>
</dbReference>
<dbReference type="GO" id="GO:0005524">
    <property type="term" value="F:ATP binding"/>
    <property type="evidence" value="ECO:0007669"/>
    <property type="project" value="InterPro"/>
</dbReference>
<organism evidence="3">
    <name type="scientific">Schizophyllum commune (strain H4-8 / FGSC 9210)</name>
    <name type="common">Split gill fungus</name>
    <dbReference type="NCBI Taxonomy" id="578458"/>
    <lineage>
        <taxon>Eukaryota</taxon>
        <taxon>Fungi</taxon>
        <taxon>Dikarya</taxon>
        <taxon>Basidiomycota</taxon>
        <taxon>Agaricomycotina</taxon>
        <taxon>Agaricomycetes</taxon>
        <taxon>Agaricomycetidae</taxon>
        <taxon>Agaricales</taxon>
        <taxon>Schizophyllaceae</taxon>
        <taxon>Schizophyllum</taxon>
    </lineage>
</organism>
<proteinExistence type="predicted"/>
<sequence>MRLQLVECIGYGGCGTVYSAKIVGAPDTRIVAVKKARTEDSVDNPLLRHEACAMIRLRGHPAIPQVCAYGRSQIYEYLALEKLGDDLGCLSQTPNGLTLQSLVAVAWQMLDAIEFIHFHGIVHCDIKPGNFLAGVGSDEGRVKLIDFGLARNYRNPSTHEHIQEEALQKHLGTYRYISLNMHLHLSPSRREDIESLAYTIAELLCGDLPWATHDTDDYFALKQLWSGSALCAGYPTVFGDFVDYARSLAFQETPDYDLWKRRFLSVAPGLEGQPLYDLSKPGPLVGKRLGDTAPSPNGPVLKQPRSDSSFGVFDWMSMGSCGERISVRPEDLIGDEQTTVRQNLEYIEEPFASKYKWEVMHPR</sequence>
<dbReference type="SMART" id="SM00220">
    <property type="entry name" value="S_TKc"/>
    <property type="match status" value="1"/>
</dbReference>
<dbReference type="InterPro" id="IPR050235">
    <property type="entry name" value="CK1_Ser-Thr_kinase"/>
</dbReference>
<dbReference type="Pfam" id="PF00069">
    <property type="entry name" value="Pkinase"/>
    <property type="match status" value="1"/>
</dbReference>
<dbReference type="HOGENOM" id="CLU_019279_2_0_1"/>
<dbReference type="InterPro" id="IPR011009">
    <property type="entry name" value="Kinase-like_dom_sf"/>
</dbReference>
<dbReference type="SUPFAM" id="SSF56112">
    <property type="entry name" value="Protein kinase-like (PK-like)"/>
    <property type="match status" value="1"/>
</dbReference>
<dbReference type="InParanoid" id="D8PTR1"/>
<dbReference type="EMBL" id="GL377303">
    <property type="protein sequence ID" value="EFJ01358.1"/>
    <property type="molecule type" value="Genomic_DNA"/>
</dbReference>
<dbReference type="Proteomes" id="UP000007431">
    <property type="component" value="Unassembled WGS sequence"/>
</dbReference>
<gene>
    <name evidence="2" type="ORF">SCHCODRAFT_106159</name>
</gene>
<protein>
    <recommendedName>
        <fullName evidence="1">Protein kinase domain-containing protein</fullName>
    </recommendedName>
</protein>
<dbReference type="PROSITE" id="PS50011">
    <property type="entry name" value="PROTEIN_KINASE_DOM"/>
    <property type="match status" value="1"/>
</dbReference>
<dbReference type="AlphaFoldDB" id="D8PTR1"/>
<dbReference type="VEuPathDB" id="FungiDB:SCHCODRAFT_02682245"/>
<dbReference type="KEGG" id="scm:SCHCO_02682245"/>
<dbReference type="Gene3D" id="1.10.510.10">
    <property type="entry name" value="Transferase(Phosphotransferase) domain 1"/>
    <property type="match status" value="1"/>
</dbReference>